<proteinExistence type="predicted"/>
<evidence type="ECO:0000313" key="5">
    <source>
        <dbReference type="Proteomes" id="UP000719500"/>
    </source>
</evidence>
<evidence type="ECO:0000259" key="3">
    <source>
        <dbReference type="PROSITE" id="PS50977"/>
    </source>
</evidence>
<dbReference type="Pfam" id="PF00440">
    <property type="entry name" value="TetR_N"/>
    <property type="match status" value="1"/>
</dbReference>
<reference evidence="4 5" key="1">
    <citation type="journal article" date="2021" name="Sci. Rep.">
        <title>The distribution of antibiotic resistance genes in chicken gut microbiota commensals.</title>
        <authorList>
            <person name="Juricova H."/>
            <person name="Matiasovicova J."/>
            <person name="Kubasova T."/>
            <person name="Cejkova D."/>
            <person name="Rychlik I."/>
        </authorList>
    </citation>
    <scope>NUCLEOTIDE SEQUENCE [LARGE SCALE GENOMIC DNA]</scope>
    <source>
        <strain evidence="4 5">An411</strain>
    </source>
</reference>
<feature type="DNA-binding region" description="H-T-H motif" evidence="2">
    <location>
        <begin position="33"/>
        <end position="52"/>
    </location>
</feature>
<dbReference type="SUPFAM" id="SSF46689">
    <property type="entry name" value="Homeodomain-like"/>
    <property type="match status" value="1"/>
</dbReference>
<dbReference type="InterPro" id="IPR001647">
    <property type="entry name" value="HTH_TetR"/>
</dbReference>
<sequence length="224" mass="25776">MPKGSEELTQARKAEIISACAELYETMNFKDVTLKDIGAKTSFTRTLIYYYFHTKEEIFLALLQREYEAWIEDLHEIRMSCRRMTVSQFADALARSLERRSRLLKLMSMNHYDMEANSRMENLVAFKVAYGNSIRAVTRCLEQFFPQMTAADVQGFIYAFFPFMFGIYPYTVVTEEQKEALRQSHTDYVLLSIYEITRDMAVKLLQGLEGRAPGAGGQGCAAEP</sequence>
<organism evidence="4 5">
    <name type="scientific">Oscillibacter valericigenes</name>
    <dbReference type="NCBI Taxonomy" id="351091"/>
    <lineage>
        <taxon>Bacteria</taxon>
        <taxon>Bacillati</taxon>
        <taxon>Bacillota</taxon>
        <taxon>Clostridia</taxon>
        <taxon>Eubacteriales</taxon>
        <taxon>Oscillospiraceae</taxon>
        <taxon>Oscillibacter</taxon>
    </lineage>
</organism>
<name>A0ABS2FTM8_9FIRM</name>
<dbReference type="InterPro" id="IPR041483">
    <property type="entry name" value="TetR_C_34"/>
</dbReference>
<dbReference type="Proteomes" id="UP000719500">
    <property type="component" value="Unassembled WGS sequence"/>
</dbReference>
<evidence type="ECO:0000256" key="2">
    <source>
        <dbReference type="PROSITE-ProRule" id="PRU00335"/>
    </source>
</evidence>
<dbReference type="InterPro" id="IPR009057">
    <property type="entry name" value="Homeodomain-like_sf"/>
</dbReference>
<evidence type="ECO:0000256" key="1">
    <source>
        <dbReference type="ARBA" id="ARBA00023125"/>
    </source>
</evidence>
<dbReference type="EMBL" id="JACSNX010000004">
    <property type="protein sequence ID" value="MBM6850705.1"/>
    <property type="molecule type" value="Genomic_DNA"/>
</dbReference>
<evidence type="ECO:0000313" key="4">
    <source>
        <dbReference type="EMBL" id="MBM6850705.1"/>
    </source>
</evidence>
<dbReference type="Gene3D" id="1.10.357.10">
    <property type="entry name" value="Tetracycline Repressor, domain 2"/>
    <property type="match status" value="1"/>
</dbReference>
<feature type="domain" description="HTH tetR-type" evidence="3">
    <location>
        <begin position="10"/>
        <end position="70"/>
    </location>
</feature>
<comment type="caution">
    <text evidence="4">The sequence shown here is derived from an EMBL/GenBank/DDBJ whole genome shotgun (WGS) entry which is preliminary data.</text>
</comment>
<gene>
    <name evidence="4" type="ORF">H9X91_04530</name>
</gene>
<dbReference type="PROSITE" id="PS50977">
    <property type="entry name" value="HTH_TETR_2"/>
    <property type="match status" value="1"/>
</dbReference>
<keyword evidence="5" id="KW-1185">Reference proteome</keyword>
<protein>
    <submittedName>
        <fullName evidence="4">TetR family transcriptional regulator</fullName>
    </submittedName>
</protein>
<accession>A0ABS2FTM8</accession>
<keyword evidence="1 2" id="KW-0238">DNA-binding</keyword>
<dbReference type="RefSeq" id="WP_204802978.1">
    <property type="nucleotide sequence ID" value="NZ_JACSNX010000004.1"/>
</dbReference>
<dbReference type="Pfam" id="PF17929">
    <property type="entry name" value="TetR_C_34"/>
    <property type="match status" value="1"/>
</dbReference>